<gene>
    <name evidence="4" type="ORF">JKL49_10855</name>
</gene>
<evidence type="ECO:0000256" key="1">
    <source>
        <dbReference type="ARBA" id="ARBA00004442"/>
    </source>
</evidence>
<evidence type="ECO:0000256" key="2">
    <source>
        <dbReference type="ARBA" id="ARBA00023136"/>
    </source>
</evidence>
<proteinExistence type="predicted"/>
<dbReference type="GO" id="GO:0009279">
    <property type="term" value="C:cell outer membrane"/>
    <property type="evidence" value="ECO:0007669"/>
    <property type="project" value="UniProtKB-SubCell"/>
</dbReference>
<dbReference type="AlphaFoldDB" id="A0A974P671"/>
<evidence type="ECO:0000256" key="3">
    <source>
        <dbReference type="ARBA" id="ARBA00023237"/>
    </source>
</evidence>
<keyword evidence="4" id="KW-0675">Receptor</keyword>
<protein>
    <submittedName>
        <fullName evidence="4">TonB-dependent receptor</fullName>
    </submittedName>
</protein>
<dbReference type="PANTHER" id="PTHR40980:SF3">
    <property type="entry name" value="TONB-DEPENDENT RECEPTOR-LIKE BETA-BARREL DOMAIN-CONTAINING PROTEIN"/>
    <property type="match status" value="1"/>
</dbReference>
<reference evidence="4" key="1">
    <citation type="submission" date="2021-01" db="EMBL/GenBank/DDBJ databases">
        <title>Genome sequence of Phenylobacterium sp. 20VBR1 isolated from a valley glaceir, Ny-Alesund, Svalbard.</title>
        <authorList>
            <person name="Thomas F.A."/>
            <person name="Krishnan K.P."/>
            <person name="Sinha R.K."/>
        </authorList>
    </citation>
    <scope>NUCLEOTIDE SEQUENCE</scope>
    <source>
        <strain evidence="4">20VBR1</strain>
    </source>
</reference>
<organism evidence="4">
    <name type="scientific">Phenylobacterium glaciei</name>
    <dbReference type="NCBI Taxonomy" id="2803784"/>
    <lineage>
        <taxon>Bacteria</taxon>
        <taxon>Pseudomonadati</taxon>
        <taxon>Pseudomonadota</taxon>
        <taxon>Alphaproteobacteria</taxon>
        <taxon>Caulobacterales</taxon>
        <taxon>Caulobacteraceae</taxon>
        <taxon>Phenylobacterium</taxon>
    </lineage>
</organism>
<evidence type="ECO:0000313" key="4">
    <source>
        <dbReference type="EMBL" id="QQZ51458.1"/>
    </source>
</evidence>
<dbReference type="Gene3D" id="2.40.170.20">
    <property type="entry name" value="TonB-dependent receptor, beta-barrel domain"/>
    <property type="match status" value="1"/>
</dbReference>
<keyword evidence="2" id="KW-0472">Membrane</keyword>
<name>A0A974P671_9CAUL</name>
<dbReference type="InterPro" id="IPR036942">
    <property type="entry name" value="Beta-barrel_TonB_sf"/>
</dbReference>
<keyword evidence="3" id="KW-0998">Cell outer membrane</keyword>
<accession>A0A974P671</accession>
<dbReference type="EMBL" id="CP068570">
    <property type="protein sequence ID" value="QQZ51458.1"/>
    <property type="molecule type" value="Genomic_DNA"/>
</dbReference>
<dbReference type="PANTHER" id="PTHR40980">
    <property type="entry name" value="PLUG DOMAIN-CONTAINING PROTEIN"/>
    <property type="match status" value="1"/>
</dbReference>
<comment type="subcellular location">
    <subcellularLocation>
        <location evidence="1">Cell outer membrane</location>
    </subcellularLocation>
</comment>
<sequence length="130" mass="14560">MDSKVTYITNSAASPPTTSVLPLVGLSPKSWNATLYYEGERLSARVSTAYRDGYLSLVPGGNGNDARGKNPTLNVDVSLTYKLNERFSLSFEGINLTDQFEDRWISTERRNSEEYTHTGRQFFVGARVRL</sequence>
<dbReference type="SUPFAM" id="SSF56935">
    <property type="entry name" value="Porins"/>
    <property type="match status" value="1"/>
</dbReference>